<proteinExistence type="predicted"/>
<name>A0A0C2WJV8_AMAMK</name>
<dbReference type="HOGENOM" id="CLU_1854721_0_0_1"/>
<dbReference type="InParanoid" id="A0A0C2WJV8"/>
<sequence>MTRKDVFHLRRTEACKNRSEMCRFRLRSRRLGSRASAHRYPWQSNHRVQCQQHHWCSHSWPSSALQQDNAWNRNEASPIFYKVHVATALTQLAPSLSEATLRWKPLYMRIFPRFQNLLVGGNEAPGQQTTPAFLLRGI</sequence>
<gene>
    <name evidence="1" type="ORF">M378DRAFT_172715</name>
</gene>
<accession>A0A0C2WJV8</accession>
<protein>
    <submittedName>
        <fullName evidence="1">Uncharacterized protein</fullName>
    </submittedName>
</protein>
<evidence type="ECO:0000313" key="1">
    <source>
        <dbReference type="EMBL" id="KIL56448.1"/>
    </source>
</evidence>
<dbReference type="EMBL" id="KN818421">
    <property type="protein sequence ID" value="KIL56448.1"/>
    <property type="molecule type" value="Genomic_DNA"/>
</dbReference>
<evidence type="ECO:0000313" key="2">
    <source>
        <dbReference type="Proteomes" id="UP000054549"/>
    </source>
</evidence>
<keyword evidence="2" id="KW-1185">Reference proteome</keyword>
<dbReference type="Proteomes" id="UP000054549">
    <property type="component" value="Unassembled WGS sequence"/>
</dbReference>
<dbReference type="AlphaFoldDB" id="A0A0C2WJV8"/>
<organism evidence="1 2">
    <name type="scientific">Amanita muscaria (strain Koide BX008)</name>
    <dbReference type="NCBI Taxonomy" id="946122"/>
    <lineage>
        <taxon>Eukaryota</taxon>
        <taxon>Fungi</taxon>
        <taxon>Dikarya</taxon>
        <taxon>Basidiomycota</taxon>
        <taxon>Agaricomycotina</taxon>
        <taxon>Agaricomycetes</taxon>
        <taxon>Agaricomycetidae</taxon>
        <taxon>Agaricales</taxon>
        <taxon>Pluteineae</taxon>
        <taxon>Amanitaceae</taxon>
        <taxon>Amanita</taxon>
    </lineage>
</organism>
<reference evidence="1 2" key="1">
    <citation type="submission" date="2014-04" db="EMBL/GenBank/DDBJ databases">
        <title>Evolutionary Origins and Diversification of the Mycorrhizal Mutualists.</title>
        <authorList>
            <consortium name="DOE Joint Genome Institute"/>
            <consortium name="Mycorrhizal Genomics Consortium"/>
            <person name="Kohler A."/>
            <person name="Kuo A."/>
            <person name="Nagy L.G."/>
            <person name="Floudas D."/>
            <person name="Copeland A."/>
            <person name="Barry K.W."/>
            <person name="Cichocki N."/>
            <person name="Veneault-Fourrey C."/>
            <person name="LaButti K."/>
            <person name="Lindquist E.A."/>
            <person name="Lipzen A."/>
            <person name="Lundell T."/>
            <person name="Morin E."/>
            <person name="Murat C."/>
            <person name="Riley R."/>
            <person name="Ohm R."/>
            <person name="Sun H."/>
            <person name="Tunlid A."/>
            <person name="Henrissat B."/>
            <person name="Grigoriev I.V."/>
            <person name="Hibbett D.S."/>
            <person name="Martin F."/>
        </authorList>
    </citation>
    <scope>NUCLEOTIDE SEQUENCE [LARGE SCALE GENOMIC DNA]</scope>
    <source>
        <strain evidence="1 2">Koide BX008</strain>
    </source>
</reference>